<proteinExistence type="predicted"/>
<organism evidence="1 2">
    <name type="scientific">Joostella atrarenae</name>
    <dbReference type="NCBI Taxonomy" id="679257"/>
    <lineage>
        <taxon>Bacteria</taxon>
        <taxon>Pseudomonadati</taxon>
        <taxon>Bacteroidota</taxon>
        <taxon>Flavobacteriia</taxon>
        <taxon>Flavobacteriales</taxon>
        <taxon>Flavobacteriaceae</taxon>
        <taxon>Joostella</taxon>
    </lineage>
</organism>
<protein>
    <submittedName>
        <fullName evidence="1">Uncharacterized protein</fullName>
    </submittedName>
</protein>
<dbReference type="RefSeq" id="WP_236959172.1">
    <property type="nucleotide sequence ID" value="NZ_JAETXX010000006.1"/>
</dbReference>
<accession>A0ABS9J439</accession>
<reference evidence="1 2" key="1">
    <citation type="submission" date="2021-01" db="EMBL/GenBank/DDBJ databases">
        <title>Genome sequencing of Joostella atrarenae M1-2 (= KCTC 23194).</title>
        <authorList>
            <person name="Zakaria M.R."/>
            <person name="Lam M.Q."/>
            <person name="Chong C.S."/>
        </authorList>
    </citation>
    <scope>NUCLEOTIDE SEQUENCE [LARGE SCALE GENOMIC DNA]</scope>
    <source>
        <strain evidence="1 2">M1-2</strain>
    </source>
</reference>
<sequence length="237" mass="27605">MSKENYDTKLALLQAIPQEAVKTPNMPVDIFLQEAEDLYVWLQKDSKELKSVGLDWQTFVNDLPVRAGALRHAQSLWVAERYGREEARKEWDLVSPQAYELRDDLLNAFRFAYRDRQDLINRVSEISDGYGHPDMIQDLSDLETFGKKNKKELQAIKFDLTLLDIAADTSDEMADLLAKANESTEDNSEQKHIRDQAYTHLYEAVNEIRDTGKYVFRKNPERFKGYISKHKKRNRSS</sequence>
<keyword evidence="2" id="KW-1185">Reference proteome</keyword>
<evidence type="ECO:0000313" key="2">
    <source>
        <dbReference type="Proteomes" id="UP000829517"/>
    </source>
</evidence>
<name>A0ABS9J439_9FLAO</name>
<comment type="caution">
    <text evidence="1">The sequence shown here is derived from an EMBL/GenBank/DDBJ whole genome shotgun (WGS) entry which is preliminary data.</text>
</comment>
<dbReference type="Proteomes" id="UP000829517">
    <property type="component" value="Unassembled WGS sequence"/>
</dbReference>
<gene>
    <name evidence="1" type="ORF">JM658_10250</name>
</gene>
<dbReference type="EMBL" id="JAETXX010000006">
    <property type="protein sequence ID" value="MCF8715206.1"/>
    <property type="molecule type" value="Genomic_DNA"/>
</dbReference>
<evidence type="ECO:0000313" key="1">
    <source>
        <dbReference type="EMBL" id="MCF8715206.1"/>
    </source>
</evidence>